<dbReference type="InterPro" id="IPR017871">
    <property type="entry name" value="ABC_transporter-like_CS"/>
</dbReference>
<dbReference type="Proteomes" id="UP000414136">
    <property type="component" value="Unassembled WGS sequence"/>
</dbReference>
<dbReference type="PROSITE" id="PS00211">
    <property type="entry name" value="ABC_TRANSPORTER_1"/>
    <property type="match status" value="1"/>
</dbReference>
<keyword evidence="6" id="KW-1278">Translocase</keyword>
<keyword evidence="3" id="KW-0472">Membrane</keyword>
<dbReference type="SUPFAM" id="SSF52540">
    <property type="entry name" value="P-loop containing nucleoside triphosphate hydrolases"/>
    <property type="match status" value="1"/>
</dbReference>
<dbReference type="Gene3D" id="3.40.50.300">
    <property type="entry name" value="P-loop containing nucleotide triphosphate hydrolases"/>
    <property type="match status" value="1"/>
</dbReference>
<dbReference type="CDD" id="cd03214">
    <property type="entry name" value="ABC_Iron-Siderophores_B12_Hemin"/>
    <property type="match status" value="1"/>
</dbReference>
<sequence>MNASHNEPQRDSLRESQRELQHKLTQAQTDAPLLQTHALTLRAGARALVDRLDFAVAPGECWCLAGPNGAGKTTLLDTLAGLRALEAQVARDAAVTASGHVSIGGKGLAQWRPEPLARIRALMPQHTRDAFGATALEVVLAGRHPYLVQGRWGAWESDDDVAMARAALAQVGLEDFASRDVTTLSGGERQRVSLAAVIAQATPLLLLDEPLSHLDLHHQIDALEWLAGRAARQPLRAGTAVIFSCHDLNLARRFASHALLLDGRGGWRAGPVRDVLTAEHCSAAFGYPLRLIRDGEDEALVPVRRA</sequence>
<evidence type="ECO:0000256" key="1">
    <source>
        <dbReference type="ARBA" id="ARBA00022448"/>
    </source>
</evidence>
<evidence type="ECO:0000259" key="8">
    <source>
        <dbReference type="PROSITE" id="PS50893"/>
    </source>
</evidence>
<dbReference type="InterPro" id="IPR027417">
    <property type="entry name" value="P-loop_NTPase"/>
</dbReference>
<dbReference type="GO" id="GO:0005524">
    <property type="term" value="F:ATP binding"/>
    <property type="evidence" value="ECO:0007669"/>
    <property type="project" value="UniProtKB-KW"/>
</dbReference>
<keyword evidence="10" id="KW-1185">Reference proteome</keyword>
<evidence type="ECO:0000256" key="4">
    <source>
        <dbReference type="ARBA" id="ARBA00022741"/>
    </source>
</evidence>
<reference evidence="9 10" key="1">
    <citation type="submission" date="2019-08" db="EMBL/GenBank/DDBJ databases">
        <authorList>
            <person name="Peeters C."/>
        </authorList>
    </citation>
    <scope>NUCLEOTIDE SEQUENCE [LARGE SCALE GENOMIC DNA]</scope>
    <source>
        <strain evidence="9 10">LMG 31118</strain>
    </source>
</reference>
<evidence type="ECO:0000256" key="6">
    <source>
        <dbReference type="ARBA" id="ARBA00022967"/>
    </source>
</evidence>
<evidence type="ECO:0000313" key="10">
    <source>
        <dbReference type="Proteomes" id="UP000414136"/>
    </source>
</evidence>
<name>A0A5E5ACT7_9BURK</name>
<dbReference type="Pfam" id="PF00005">
    <property type="entry name" value="ABC_tran"/>
    <property type="match status" value="1"/>
</dbReference>
<evidence type="ECO:0000256" key="5">
    <source>
        <dbReference type="ARBA" id="ARBA00022840"/>
    </source>
</evidence>
<protein>
    <submittedName>
        <fullName evidence="9">ABC transporter ATP-binding protein</fullName>
    </submittedName>
</protein>
<keyword evidence="5 9" id="KW-0067">ATP-binding</keyword>
<evidence type="ECO:0000256" key="3">
    <source>
        <dbReference type="ARBA" id="ARBA00022519"/>
    </source>
</evidence>
<keyword evidence="1" id="KW-0813">Transport</keyword>
<evidence type="ECO:0000256" key="7">
    <source>
        <dbReference type="ARBA" id="ARBA00037066"/>
    </source>
</evidence>
<keyword evidence="3" id="KW-0997">Cell inner membrane</keyword>
<dbReference type="AlphaFoldDB" id="A0A5E5ACT7"/>
<evidence type="ECO:0000313" key="9">
    <source>
        <dbReference type="EMBL" id="VVE70355.1"/>
    </source>
</evidence>
<dbReference type="InterPro" id="IPR003439">
    <property type="entry name" value="ABC_transporter-like_ATP-bd"/>
</dbReference>
<feature type="domain" description="ABC transporter" evidence="8">
    <location>
        <begin position="34"/>
        <end position="288"/>
    </location>
</feature>
<keyword evidence="2" id="KW-1003">Cell membrane</keyword>
<dbReference type="PROSITE" id="PS50893">
    <property type="entry name" value="ABC_TRANSPORTER_2"/>
    <property type="match status" value="1"/>
</dbReference>
<keyword evidence="4" id="KW-0547">Nucleotide-binding</keyword>
<gene>
    <name evidence="9" type="ORF">PCA31118_03515</name>
</gene>
<organism evidence="9 10">
    <name type="scientific">Pandoraea captiosa</name>
    <dbReference type="NCBI Taxonomy" id="2508302"/>
    <lineage>
        <taxon>Bacteria</taxon>
        <taxon>Pseudomonadati</taxon>
        <taxon>Pseudomonadota</taxon>
        <taxon>Betaproteobacteria</taxon>
        <taxon>Burkholderiales</taxon>
        <taxon>Burkholderiaceae</taxon>
        <taxon>Pandoraea</taxon>
    </lineage>
</organism>
<evidence type="ECO:0000256" key="2">
    <source>
        <dbReference type="ARBA" id="ARBA00022475"/>
    </source>
</evidence>
<proteinExistence type="predicted"/>
<dbReference type="PANTHER" id="PTHR42794">
    <property type="entry name" value="HEMIN IMPORT ATP-BINDING PROTEIN HMUV"/>
    <property type="match status" value="1"/>
</dbReference>
<dbReference type="InterPro" id="IPR003593">
    <property type="entry name" value="AAA+_ATPase"/>
</dbReference>
<dbReference type="PANTHER" id="PTHR42794:SF1">
    <property type="entry name" value="HEMIN IMPORT ATP-BINDING PROTEIN HMUV"/>
    <property type="match status" value="1"/>
</dbReference>
<dbReference type="SMART" id="SM00382">
    <property type="entry name" value="AAA"/>
    <property type="match status" value="1"/>
</dbReference>
<accession>A0A5E5ACT7</accession>
<dbReference type="GO" id="GO:0016887">
    <property type="term" value="F:ATP hydrolysis activity"/>
    <property type="evidence" value="ECO:0007669"/>
    <property type="project" value="InterPro"/>
</dbReference>
<dbReference type="EMBL" id="CABPSQ010000006">
    <property type="protein sequence ID" value="VVE70355.1"/>
    <property type="molecule type" value="Genomic_DNA"/>
</dbReference>
<comment type="function">
    <text evidence="7">Part of the ABC transporter complex HmuTUV involved in hemin import. Responsible for energy coupling to the transport system.</text>
</comment>